<gene>
    <name evidence="2" type="ORF">NVIE_029350</name>
</gene>
<dbReference type="Proteomes" id="UP000027093">
    <property type="component" value="Chromosome"/>
</dbReference>
<sequence length="49" mass="5363">MVPKPVLEGFGLKKGDKVDLIVRDDGIYIPIAPQDKGIVEPTIKEDEVS</sequence>
<dbReference type="STRING" id="926571.NVIE_029350"/>
<name>A0A060HNZ9_9ARCH</name>
<protein>
    <recommendedName>
        <fullName evidence="1">SpoVT-AbrB domain-containing protein</fullName>
    </recommendedName>
</protein>
<dbReference type="SUPFAM" id="SSF89447">
    <property type="entry name" value="AbrB/MazE/MraZ-like"/>
    <property type="match status" value="1"/>
</dbReference>
<keyword evidence="3" id="KW-1185">Reference proteome</keyword>
<reference evidence="2 3" key="1">
    <citation type="journal article" date="2014" name="Int. J. Syst. Evol. Microbiol.">
        <title>Nitrososphaera viennensis gen. nov., sp. nov., an aerobic and mesophilic, ammonia-oxidizing archaeon from soil and a member of the archaeal phylum Thaumarchaeota.</title>
        <authorList>
            <person name="Stieglmeier M."/>
            <person name="Klingl A."/>
            <person name="Alves R.J."/>
            <person name="Rittmann S.K."/>
            <person name="Melcher M."/>
            <person name="Leisch N."/>
            <person name="Schleper C."/>
        </authorList>
    </citation>
    <scope>NUCLEOTIDE SEQUENCE [LARGE SCALE GENOMIC DNA]</scope>
    <source>
        <strain evidence="2">EN76</strain>
    </source>
</reference>
<dbReference type="InterPro" id="IPR007159">
    <property type="entry name" value="SpoVT-AbrB_dom"/>
</dbReference>
<dbReference type="InterPro" id="IPR037914">
    <property type="entry name" value="SpoVT-AbrB_sf"/>
</dbReference>
<dbReference type="KEGG" id="nvn:NVIE_029350"/>
<evidence type="ECO:0000313" key="2">
    <source>
        <dbReference type="EMBL" id="AIC17213.1"/>
    </source>
</evidence>
<dbReference type="Gene3D" id="2.10.260.10">
    <property type="match status" value="1"/>
</dbReference>
<dbReference type="Pfam" id="PF04014">
    <property type="entry name" value="MazE_antitoxin"/>
    <property type="match status" value="1"/>
</dbReference>
<feature type="domain" description="SpoVT-AbrB" evidence="1">
    <location>
        <begin position="2"/>
        <end position="36"/>
    </location>
</feature>
<organism evidence="2 3">
    <name type="scientific">Nitrososphaera viennensis EN76</name>
    <dbReference type="NCBI Taxonomy" id="926571"/>
    <lineage>
        <taxon>Archaea</taxon>
        <taxon>Nitrososphaerota</taxon>
        <taxon>Nitrososphaeria</taxon>
        <taxon>Nitrososphaerales</taxon>
        <taxon>Nitrososphaeraceae</taxon>
        <taxon>Nitrososphaera</taxon>
    </lineage>
</organism>
<dbReference type="EMBL" id="CP007536">
    <property type="protein sequence ID" value="AIC17213.1"/>
    <property type="molecule type" value="Genomic_DNA"/>
</dbReference>
<evidence type="ECO:0000259" key="1">
    <source>
        <dbReference type="Pfam" id="PF04014"/>
    </source>
</evidence>
<evidence type="ECO:0000313" key="3">
    <source>
        <dbReference type="Proteomes" id="UP000027093"/>
    </source>
</evidence>
<accession>A0A060HNZ9</accession>
<proteinExistence type="predicted"/>
<dbReference type="HOGENOM" id="CLU_3130989_0_0_2"/>
<dbReference type="AlphaFoldDB" id="A0A060HNZ9"/>
<dbReference type="GO" id="GO:0003677">
    <property type="term" value="F:DNA binding"/>
    <property type="evidence" value="ECO:0007669"/>
    <property type="project" value="InterPro"/>
</dbReference>